<dbReference type="EMBL" id="ARYL01000041">
    <property type="protein sequence ID" value="KDA00969.1"/>
    <property type="molecule type" value="Genomic_DNA"/>
</dbReference>
<dbReference type="Proteomes" id="UP000024942">
    <property type="component" value="Unassembled WGS sequence"/>
</dbReference>
<keyword evidence="5" id="KW-0564">Palmitate</keyword>
<dbReference type="InterPro" id="IPR012556">
    <property type="entry name" value="Entericidin"/>
</dbReference>
<feature type="signal peptide" evidence="7">
    <location>
        <begin position="1"/>
        <end position="25"/>
    </location>
</feature>
<name>A0A059G2M9_9PROT</name>
<evidence type="ECO:0000256" key="2">
    <source>
        <dbReference type="ARBA" id="ARBA00022475"/>
    </source>
</evidence>
<keyword evidence="3 7" id="KW-0732">Signal</keyword>
<evidence type="ECO:0000256" key="1">
    <source>
        <dbReference type="ARBA" id="ARBA00010296"/>
    </source>
</evidence>
<accession>A0A059G2M9</accession>
<dbReference type="eggNOG" id="COG5510">
    <property type="taxonomic scope" value="Bacteria"/>
</dbReference>
<dbReference type="OrthoDB" id="7363288at2"/>
<dbReference type="AlphaFoldDB" id="A0A059G2M9"/>
<evidence type="ECO:0000313" key="8">
    <source>
        <dbReference type="EMBL" id="KDA00969.1"/>
    </source>
</evidence>
<sequence length="47" mass="4823">MKTVMKTVGAAALVLFLTACNTVEGAGQDIEAAGDKIEETADANKPE</sequence>
<reference evidence="8 9" key="1">
    <citation type="journal article" date="2014" name="Antonie Van Leeuwenhoek">
        <title>Hyphomonas beringensis sp. nov. and Hyphomonas chukchiensis sp. nov., isolated from surface seawater of the Bering Sea and Chukchi Sea.</title>
        <authorList>
            <person name="Li C."/>
            <person name="Lai Q."/>
            <person name="Li G."/>
            <person name="Dong C."/>
            <person name="Wang J."/>
            <person name="Liao Y."/>
            <person name="Shao Z."/>
        </authorList>
    </citation>
    <scope>NUCLEOTIDE SEQUENCE [LARGE SCALE GENOMIC DNA]</scope>
    <source>
        <strain evidence="8 9">SCH89</strain>
    </source>
</reference>
<keyword evidence="4" id="KW-0472">Membrane</keyword>
<dbReference type="PATRIC" id="fig|1280953.3.peg.3592"/>
<dbReference type="Pfam" id="PF08085">
    <property type="entry name" value="Entericidin"/>
    <property type="match status" value="1"/>
</dbReference>
<evidence type="ECO:0000256" key="3">
    <source>
        <dbReference type="ARBA" id="ARBA00022729"/>
    </source>
</evidence>
<proteinExistence type="inferred from homology"/>
<keyword evidence="2" id="KW-1003">Cell membrane</keyword>
<organism evidence="8 9">
    <name type="scientific">Hyphomonas oceanitis SCH89</name>
    <dbReference type="NCBI Taxonomy" id="1280953"/>
    <lineage>
        <taxon>Bacteria</taxon>
        <taxon>Pseudomonadati</taxon>
        <taxon>Pseudomonadota</taxon>
        <taxon>Alphaproteobacteria</taxon>
        <taxon>Hyphomonadales</taxon>
        <taxon>Hyphomonadaceae</taxon>
        <taxon>Hyphomonas</taxon>
    </lineage>
</organism>
<evidence type="ECO:0000256" key="6">
    <source>
        <dbReference type="ARBA" id="ARBA00023288"/>
    </source>
</evidence>
<feature type="chain" id="PRO_5001573564" evidence="7">
    <location>
        <begin position="26"/>
        <end position="47"/>
    </location>
</feature>
<evidence type="ECO:0000256" key="7">
    <source>
        <dbReference type="SAM" id="SignalP"/>
    </source>
</evidence>
<keyword evidence="9" id="KW-1185">Reference proteome</keyword>
<evidence type="ECO:0000256" key="4">
    <source>
        <dbReference type="ARBA" id="ARBA00023136"/>
    </source>
</evidence>
<dbReference type="PROSITE" id="PS51257">
    <property type="entry name" value="PROKAR_LIPOPROTEIN"/>
    <property type="match status" value="1"/>
</dbReference>
<evidence type="ECO:0000256" key="5">
    <source>
        <dbReference type="ARBA" id="ARBA00023139"/>
    </source>
</evidence>
<dbReference type="GO" id="GO:0016020">
    <property type="term" value="C:membrane"/>
    <property type="evidence" value="ECO:0007669"/>
    <property type="project" value="InterPro"/>
</dbReference>
<gene>
    <name evidence="8" type="ORF">HOC_17936</name>
</gene>
<dbReference type="RefSeq" id="WP_035541124.1">
    <property type="nucleotide sequence ID" value="NZ_ARYL01000041.1"/>
</dbReference>
<comment type="caution">
    <text evidence="8">The sequence shown here is derived from an EMBL/GenBank/DDBJ whole genome shotgun (WGS) entry which is preliminary data.</text>
</comment>
<evidence type="ECO:0000313" key="9">
    <source>
        <dbReference type="Proteomes" id="UP000024942"/>
    </source>
</evidence>
<dbReference type="GO" id="GO:0009636">
    <property type="term" value="P:response to toxic substance"/>
    <property type="evidence" value="ECO:0007669"/>
    <property type="project" value="InterPro"/>
</dbReference>
<comment type="similarity">
    <text evidence="1">Belongs to the EcnA/EcnB lipoprotein family.</text>
</comment>
<protein>
    <submittedName>
        <fullName evidence="8">Entericidin EcnAB</fullName>
    </submittedName>
</protein>
<keyword evidence="6" id="KW-0449">Lipoprotein</keyword>